<dbReference type="AlphaFoldDB" id="A0AAV4JAE0"/>
<evidence type="ECO:0000313" key="2">
    <source>
        <dbReference type="EMBL" id="GFS19757.1"/>
    </source>
</evidence>
<dbReference type="EMBL" id="BMAT01006777">
    <property type="protein sequence ID" value="GFS19757.1"/>
    <property type="molecule type" value="Genomic_DNA"/>
</dbReference>
<feature type="compositionally biased region" description="Basic and acidic residues" evidence="1">
    <location>
        <begin position="249"/>
        <end position="267"/>
    </location>
</feature>
<proteinExistence type="predicted"/>
<organism evidence="2 3">
    <name type="scientific">Elysia marginata</name>
    <dbReference type="NCBI Taxonomy" id="1093978"/>
    <lineage>
        <taxon>Eukaryota</taxon>
        <taxon>Metazoa</taxon>
        <taxon>Spiralia</taxon>
        <taxon>Lophotrochozoa</taxon>
        <taxon>Mollusca</taxon>
        <taxon>Gastropoda</taxon>
        <taxon>Heterobranchia</taxon>
        <taxon>Euthyneura</taxon>
        <taxon>Panpulmonata</taxon>
        <taxon>Sacoglossa</taxon>
        <taxon>Placobranchoidea</taxon>
        <taxon>Plakobranchidae</taxon>
        <taxon>Elysia</taxon>
    </lineage>
</organism>
<evidence type="ECO:0000256" key="1">
    <source>
        <dbReference type="SAM" id="MobiDB-lite"/>
    </source>
</evidence>
<name>A0AAV4JAE0_9GAST</name>
<protein>
    <submittedName>
        <fullName evidence="2">Uncharacterized protein</fullName>
    </submittedName>
</protein>
<accession>A0AAV4JAE0</accession>
<gene>
    <name evidence="2" type="ORF">ElyMa_003297000</name>
</gene>
<feature type="region of interest" description="Disordered" evidence="1">
    <location>
        <begin position="184"/>
        <end position="205"/>
    </location>
</feature>
<feature type="region of interest" description="Disordered" evidence="1">
    <location>
        <begin position="145"/>
        <end position="171"/>
    </location>
</feature>
<dbReference type="Proteomes" id="UP000762676">
    <property type="component" value="Unassembled WGS sequence"/>
</dbReference>
<keyword evidence="3" id="KW-1185">Reference proteome</keyword>
<feature type="region of interest" description="Disordered" evidence="1">
    <location>
        <begin position="246"/>
        <end position="267"/>
    </location>
</feature>
<evidence type="ECO:0000313" key="3">
    <source>
        <dbReference type="Proteomes" id="UP000762676"/>
    </source>
</evidence>
<reference evidence="2 3" key="1">
    <citation type="journal article" date="2021" name="Elife">
        <title>Chloroplast acquisition without the gene transfer in kleptoplastic sea slugs, Plakobranchus ocellatus.</title>
        <authorList>
            <person name="Maeda T."/>
            <person name="Takahashi S."/>
            <person name="Yoshida T."/>
            <person name="Shimamura S."/>
            <person name="Takaki Y."/>
            <person name="Nagai Y."/>
            <person name="Toyoda A."/>
            <person name="Suzuki Y."/>
            <person name="Arimoto A."/>
            <person name="Ishii H."/>
            <person name="Satoh N."/>
            <person name="Nishiyama T."/>
            <person name="Hasebe M."/>
            <person name="Maruyama T."/>
            <person name="Minagawa J."/>
            <person name="Obokata J."/>
            <person name="Shigenobu S."/>
        </authorList>
    </citation>
    <scope>NUCLEOTIDE SEQUENCE [LARGE SCALE GENOMIC DNA]</scope>
</reference>
<feature type="compositionally biased region" description="Basic and acidic residues" evidence="1">
    <location>
        <begin position="184"/>
        <end position="195"/>
    </location>
</feature>
<comment type="caution">
    <text evidence="2">The sequence shown here is derived from an EMBL/GenBank/DDBJ whole genome shotgun (WGS) entry which is preliminary data.</text>
</comment>
<sequence length="267" mass="30986">MVDIQNYSGKLASAYTHSPDCIYYDRTTPASYSQRRGEKGGSHAYFQPQCRCLRCRFIQPLEYLMYHGTSDWDVFHLKYKRFVREQDMSVENAMQFLSCVLTGMAAKCHASTTCHSPSCSLRDILDIIGLRAVLGSYLRDPTEPPRDEIYHHTYHSPDPPREDHLSGDSYYSQEPLRFDHEKTKQLSSETMKETSDQEPSNTKVEHEQYYQALETEREWTDLVSSSANSQDSVVVSQDDLRSLLVKSSKKLDYRHENVDNTFRRKPN</sequence>